<keyword evidence="2" id="KW-1185">Reference proteome</keyword>
<dbReference type="eggNOG" id="ENOG502ZDS6">
    <property type="taxonomic scope" value="Bacteria"/>
</dbReference>
<dbReference type="Proteomes" id="UP000002257">
    <property type="component" value="Chromosome"/>
</dbReference>
<reference evidence="1 2" key="1">
    <citation type="journal article" date="2010" name="J. Bacteriol.">
        <title>Complete genome sequence of the aerobic facultative methanotroph Methylocella silvestris BL2.</title>
        <authorList>
            <person name="Chen Y."/>
            <person name="Crombie A."/>
            <person name="Rahman M.T."/>
            <person name="Dedysh S.N."/>
            <person name="Liesack W."/>
            <person name="Stott M.B."/>
            <person name="Alam M."/>
            <person name="Theisen A.R."/>
            <person name="Murrell J.C."/>
            <person name="Dunfield P.F."/>
        </authorList>
    </citation>
    <scope>NUCLEOTIDE SEQUENCE [LARGE SCALE GENOMIC DNA]</scope>
    <source>
        <strain evidence="2">DSM 15510 / CIP 108128 / LMG 27833 / NCIMB 13906 / BL2</strain>
    </source>
</reference>
<evidence type="ECO:0000313" key="2">
    <source>
        <dbReference type="Proteomes" id="UP000002257"/>
    </source>
</evidence>
<dbReference type="RefSeq" id="WP_012590979.1">
    <property type="nucleotide sequence ID" value="NC_011666.1"/>
</dbReference>
<name>B8EPQ5_METSB</name>
<sequence length="119" mass="12963">MSEETAPRKLTEEDRIRGFQRATCGMAGASERWKERAAKGMTDAELADALAFEIGIMGGSGGPDMLSLWYQAAGLKIWISWEIQNTHIAKPTFAGKSTIAMARMVYGVKDPADVQLALL</sequence>
<protein>
    <submittedName>
        <fullName evidence="1">Uncharacterized protein</fullName>
    </submittedName>
</protein>
<dbReference type="EMBL" id="CP001280">
    <property type="protein sequence ID" value="ACK50909.1"/>
    <property type="molecule type" value="Genomic_DNA"/>
</dbReference>
<evidence type="ECO:0000313" key="1">
    <source>
        <dbReference type="EMBL" id="ACK50909.1"/>
    </source>
</evidence>
<dbReference type="STRING" id="395965.Msil_1966"/>
<dbReference type="OrthoDB" id="8115396at2"/>
<dbReference type="KEGG" id="msl:Msil_1966"/>
<dbReference type="HOGENOM" id="CLU_2058653_0_0_5"/>
<organism evidence="1 2">
    <name type="scientific">Methylocella silvestris (strain DSM 15510 / CIP 108128 / LMG 27833 / NCIMB 13906 / BL2)</name>
    <dbReference type="NCBI Taxonomy" id="395965"/>
    <lineage>
        <taxon>Bacteria</taxon>
        <taxon>Pseudomonadati</taxon>
        <taxon>Pseudomonadota</taxon>
        <taxon>Alphaproteobacteria</taxon>
        <taxon>Hyphomicrobiales</taxon>
        <taxon>Beijerinckiaceae</taxon>
        <taxon>Methylocella</taxon>
    </lineage>
</organism>
<accession>B8EPQ5</accession>
<dbReference type="AlphaFoldDB" id="B8EPQ5"/>
<proteinExistence type="predicted"/>
<gene>
    <name evidence="1" type="ordered locus">Msil_1966</name>
</gene>